<evidence type="ECO:0000259" key="4">
    <source>
        <dbReference type="PROSITE" id="PS50048"/>
    </source>
</evidence>
<dbReference type="InterPro" id="IPR001138">
    <property type="entry name" value="Zn2Cys6_DnaBD"/>
</dbReference>
<keyword evidence="1" id="KW-0479">Metal-binding</keyword>
<feature type="domain" description="Zn(2)-C6 fungal-type" evidence="4">
    <location>
        <begin position="55"/>
        <end position="85"/>
    </location>
</feature>
<dbReference type="Pfam" id="PF00172">
    <property type="entry name" value="Zn_clus"/>
    <property type="match status" value="1"/>
</dbReference>
<feature type="compositionally biased region" description="Gly residues" evidence="3">
    <location>
        <begin position="926"/>
        <end position="944"/>
    </location>
</feature>
<dbReference type="PANTHER" id="PTHR46910:SF4">
    <property type="entry name" value="ZN(2)-C6 FUNGAL-TYPE DOMAIN-CONTAINING PROTEIN"/>
    <property type="match status" value="1"/>
</dbReference>
<dbReference type="CDD" id="cd12148">
    <property type="entry name" value="fungal_TF_MHR"/>
    <property type="match status" value="1"/>
</dbReference>
<reference evidence="5" key="1">
    <citation type="journal article" date="2023" name="Mol. Phylogenet. Evol.">
        <title>Genome-scale phylogeny and comparative genomics of the fungal order Sordariales.</title>
        <authorList>
            <person name="Hensen N."/>
            <person name="Bonometti L."/>
            <person name="Westerberg I."/>
            <person name="Brannstrom I.O."/>
            <person name="Guillou S."/>
            <person name="Cros-Aarteil S."/>
            <person name="Calhoun S."/>
            <person name="Haridas S."/>
            <person name="Kuo A."/>
            <person name="Mondo S."/>
            <person name="Pangilinan J."/>
            <person name="Riley R."/>
            <person name="LaButti K."/>
            <person name="Andreopoulos B."/>
            <person name="Lipzen A."/>
            <person name="Chen C."/>
            <person name="Yan M."/>
            <person name="Daum C."/>
            <person name="Ng V."/>
            <person name="Clum A."/>
            <person name="Steindorff A."/>
            <person name="Ohm R.A."/>
            <person name="Martin F."/>
            <person name="Silar P."/>
            <person name="Natvig D.O."/>
            <person name="Lalanne C."/>
            <person name="Gautier V."/>
            <person name="Ament-Velasquez S.L."/>
            <person name="Kruys A."/>
            <person name="Hutchinson M.I."/>
            <person name="Powell A.J."/>
            <person name="Barry K."/>
            <person name="Miller A.N."/>
            <person name="Grigoriev I.V."/>
            <person name="Debuchy R."/>
            <person name="Gladieux P."/>
            <person name="Hiltunen Thoren M."/>
            <person name="Johannesson H."/>
        </authorList>
    </citation>
    <scope>NUCLEOTIDE SEQUENCE</scope>
    <source>
        <strain evidence="5">PSN324</strain>
    </source>
</reference>
<proteinExistence type="predicted"/>
<feature type="compositionally biased region" description="Polar residues" evidence="3">
    <location>
        <begin position="699"/>
        <end position="708"/>
    </location>
</feature>
<sequence length="944" mass="103053">MPQSRLNKRPSDDADMSGDGASAQKVKLPRMERGPEDFSTAVKHKLQTYTRTGQACDRCKIRKIRCDALPEGCSHCTNGNLDCYVTDRVTGRTERRGYLQQLEREKGAMLAHIRSLEKLLESKGVEVRPWIFPGYNNTYPPGVVLDGMGNPVYDSNNPDKQWRQIEMVWVRGAGGPPPPAPPPSERGTRAQQLLLESRPTDTHLGVYYDKEPLSSIKGTTLSILGTSIDVTSFDAPDMDEPPPGASAGTPLYNKSVMAFYQSILGVNPNLPNVELPSRLDAFTYVEWYFLTGAPFLPILHKPSFIQLLTRIYDDQTFKASVPELVVVHMVFAMIYFQYGIRNREEPERHVQLNDLSNKHYHWSLSKFFDLVTSSTFASAQAMAMIMAHTRNFPKPGCSLAITTYAYVKALELNLHRAAKIPGGGTTLENEMRKRVWWAIFGVFITLTGRLGKPMPISLQDFDVDFPIAIPDEYLGEDGILDTTKIGQCNYHVAIMGFKVAPLFLEMYTKLYSVRRDPTTYIEVVHDLEAKMHAVLGELPDELRLERSKKGHEVFALYTQAFCLEFTLCLRHPSVCMTDDVKFCAENTRICEETARKLLKVVTAVQHLKSLDTTWYQLAVYVGAIFSMLAGQWERRFETTSQELGKLREEMAQWLSIIAEIGRLLGTKNPLESEIGTIIERTIGAIEHDMGRKPVPSPDIKQQSTSPYQRPSVPFRQASVQPPTPGSNGTSGDQMNGNTYYGAGVPTSATPYPPLTYADQSAAAGPGHQNGASPFSSASGASYLYAAASAATTAASASPNPMDQSANPLVAFASQATRHVAVQSAEDWQPQAAAAAQMLAHNHANAWHDWTATIAAGAGTNNSQERFSANALLTLGSSGRPGDIADHQVGQGDGMGGVGGVDVNHMTTAHTGQWPLVLFSPDNPGAGAAGGGGGGESANGGSSGI</sequence>
<evidence type="ECO:0000256" key="1">
    <source>
        <dbReference type="ARBA" id="ARBA00022723"/>
    </source>
</evidence>
<feature type="region of interest" description="Disordered" evidence="3">
    <location>
        <begin position="1"/>
        <end position="35"/>
    </location>
</feature>
<dbReference type="Gene3D" id="4.10.240.10">
    <property type="entry name" value="Zn(2)-C6 fungal-type DNA-binding domain"/>
    <property type="match status" value="1"/>
</dbReference>
<dbReference type="PROSITE" id="PS00463">
    <property type="entry name" value="ZN2_CY6_FUNGAL_1"/>
    <property type="match status" value="1"/>
</dbReference>
<name>A0AAV9HWS8_9PEZI</name>
<dbReference type="AlphaFoldDB" id="A0AAV9HWS8"/>
<feature type="region of interest" description="Disordered" evidence="3">
    <location>
        <begin position="688"/>
        <end position="744"/>
    </location>
</feature>
<evidence type="ECO:0000313" key="6">
    <source>
        <dbReference type="Proteomes" id="UP001321749"/>
    </source>
</evidence>
<keyword evidence="6" id="KW-1185">Reference proteome</keyword>
<feature type="compositionally biased region" description="Polar residues" evidence="3">
    <location>
        <begin position="717"/>
        <end position="738"/>
    </location>
</feature>
<dbReference type="Proteomes" id="UP001321749">
    <property type="component" value="Unassembled WGS sequence"/>
</dbReference>
<dbReference type="InterPro" id="IPR050987">
    <property type="entry name" value="AtrR-like"/>
</dbReference>
<evidence type="ECO:0000313" key="5">
    <source>
        <dbReference type="EMBL" id="KAK4465117.1"/>
    </source>
</evidence>
<evidence type="ECO:0000256" key="2">
    <source>
        <dbReference type="ARBA" id="ARBA00023242"/>
    </source>
</evidence>
<dbReference type="PANTHER" id="PTHR46910">
    <property type="entry name" value="TRANSCRIPTION FACTOR PDR1"/>
    <property type="match status" value="1"/>
</dbReference>
<dbReference type="Pfam" id="PF04082">
    <property type="entry name" value="Fungal_trans"/>
    <property type="match status" value="1"/>
</dbReference>
<dbReference type="PROSITE" id="PS50048">
    <property type="entry name" value="ZN2_CY6_FUNGAL_2"/>
    <property type="match status" value="1"/>
</dbReference>
<dbReference type="GO" id="GO:0003677">
    <property type="term" value="F:DNA binding"/>
    <property type="evidence" value="ECO:0007669"/>
    <property type="project" value="InterPro"/>
</dbReference>
<dbReference type="InterPro" id="IPR007219">
    <property type="entry name" value="XnlR_reg_dom"/>
</dbReference>
<dbReference type="SMART" id="SM00066">
    <property type="entry name" value="GAL4"/>
    <property type="match status" value="1"/>
</dbReference>
<feature type="region of interest" description="Disordered" evidence="3">
    <location>
        <begin position="918"/>
        <end position="944"/>
    </location>
</feature>
<keyword evidence="2" id="KW-0539">Nucleus</keyword>
<dbReference type="GO" id="GO:0008270">
    <property type="term" value="F:zinc ion binding"/>
    <property type="evidence" value="ECO:0007669"/>
    <property type="project" value="InterPro"/>
</dbReference>
<accession>A0AAV9HWS8</accession>
<reference evidence="5" key="2">
    <citation type="submission" date="2023-06" db="EMBL/GenBank/DDBJ databases">
        <authorList>
            <consortium name="Lawrence Berkeley National Laboratory"/>
            <person name="Mondo S.J."/>
            <person name="Hensen N."/>
            <person name="Bonometti L."/>
            <person name="Westerberg I."/>
            <person name="Brannstrom I.O."/>
            <person name="Guillou S."/>
            <person name="Cros-Aarteil S."/>
            <person name="Calhoun S."/>
            <person name="Haridas S."/>
            <person name="Kuo A."/>
            <person name="Pangilinan J."/>
            <person name="Riley R."/>
            <person name="Labutti K."/>
            <person name="Andreopoulos B."/>
            <person name="Lipzen A."/>
            <person name="Chen C."/>
            <person name="Yanf M."/>
            <person name="Daum C."/>
            <person name="Ng V."/>
            <person name="Clum A."/>
            <person name="Steindorff A."/>
            <person name="Ohm R."/>
            <person name="Martin F."/>
            <person name="Silar P."/>
            <person name="Natvig D."/>
            <person name="Lalanne C."/>
            <person name="Gautier V."/>
            <person name="Ament-Velasquez S.L."/>
            <person name="Kruys A."/>
            <person name="Hutchinson M.I."/>
            <person name="Powell A.J."/>
            <person name="Barry K."/>
            <person name="Miller A.N."/>
            <person name="Grigoriev I.V."/>
            <person name="Debuchy R."/>
            <person name="Gladieux P."/>
            <person name="Thoren M.H."/>
            <person name="Johannesson H."/>
        </authorList>
    </citation>
    <scope>NUCLEOTIDE SEQUENCE</scope>
    <source>
        <strain evidence="5">PSN324</strain>
    </source>
</reference>
<dbReference type="CDD" id="cd00067">
    <property type="entry name" value="GAL4"/>
    <property type="match status" value="1"/>
</dbReference>
<gene>
    <name evidence="5" type="ORF">QBC42DRAFT_169756</name>
</gene>
<evidence type="ECO:0000256" key="3">
    <source>
        <dbReference type="SAM" id="MobiDB-lite"/>
    </source>
</evidence>
<dbReference type="EMBL" id="MU864942">
    <property type="protein sequence ID" value="KAK4465117.1"/>
    <property type="molecule type" value="Genomic_DNA"/>
</dbReference>
<dbReference type="SUPFAM" id="SSF57701">
    <property type="entry name" value="Zn2/Cys6 DNA-binding domain"/>
    <property type="match status" value="1"/>
</dbReference>
<dbReference type="InterPro" id="IPR036864">
    <property type="entry name" value="Zn2-C6_fun-type_DNA-bd_sf"/>
</dbReference>
<protein>
    <submittedName>
        <fullName evidence="5">Transcriptional activator protein acu-15</fullName>
    </submittedName>
</protein>
<comment type="caution">
    <text evidence="5">The sequence shown here is derived from an EMBL/GenBank/DDBJ whole genome shotgun (WGS) entry which is preliminary data.</text>
</comment>
<dbReference type="GO" id="GO:0000981">
    <property type="term" value="F:DNA-binding transcription factor activity, RNA polymerase II-specific"/>
    <property type="evidence" value="ECO:0007669"/>
    <property type="project" value="InterPro"/>
</dbReference>
<dbReference type="GO" id="GO:0006351">
    <property type="term" value="P:DNA-templated transcription"/>
    <property type="evidence" value="ECO:0007669"/>
    <property type="project" value="InterPro"/>
</dbReference>
<organism evidence="5 6">
    <name type="scientific">Cladorrhinum samala</name>
    <dbReference type="NCBI Taxonomy" id="585594"/>
    <lineage>
        <taxon>Eukaryota</taxon>
        <taxon>Fungi</taxon>
        <taxon>Dikarya</taxon>
        <taxon>Ascomycota</taxon>
        <taxon>Pezizomycotina</taxon>
        <taxon>Sordariomycetes</taxon>
        <taxon>Sordariomycetidae</taxon>
        <taxon>Sordariales</taxon>
        <taxon>Podosporaceae</taxon>
        <taxon>Cladorrhinum</taxon>
    </lineage>
</organism>